<evidence type="ECO:0000256" key="2">
    <source>
        <dbReference type="SAM" id="MobiDB-lite"/>
    </source>
</evidence>
<dbReference type="PANTHER" id="PTHR21255:SF7">
    <property type="entry name" value="DYNEIN LIGHT CHAIN TCTEX-TYPE PROTEIN 2B"/>
    <property type="match status" value="1"/>
</dbReference>
<feature type="region of interest" description="Disordered" evidence="2">
    <location>
        <begin position="1"/>
        <end position="21"/>
    </location>
</feature>
<reference evidence="3" key="1">
    <citation type="submission" date="2021-01" db="EMBL/GenBank/DDBJ databases">
        <authorList>
            <person name="Corre E."/>
            <person name="Pelletier E."/>
            <person name="Niang G."/>
            <person name="Scheremetjew M."/>
            <person name="Finn R."/>
            <person name="Kale V."/>
            <person name="Holt S."/>
            <person name="Cochrane G."/>
            <person name="Meng A."/>
            <person name="Brown T."/>
            <person name="Cohen L."/>
        </authorList>
    </citation>
    <scope>NUCLEOTIDE SEQUENCE</scope>
    <source>
        <strain evidence="3">CCAP979/52</strain>
    </source>
</reference>
<feature type="compositionally biased region" description="Basic and acidic residues" evidence="2">
    <location>
        <begin position="1"/>
        <end position="18"/>
    </location>
</feature>
<proteinExistence type="inferred from homology"/>
<dbReference type="PANTHER" id="PTHR21255">
    <property type="entry name" value="T-COMPLEX-ASSOCIATED-TESTIS-EXPRESSED 1/ DYNEIN LIGHT CHAIN"/>
    <property type="match status" value="1"/>
</dbReference>
<dbReference type="Pfam" id="PF03645">
    <property type="entry name" value="Tctex-1"/>
    <property type="match status" value="1"/>
</dbReference>
<dbReference type="InterPro" id="IPR005334">
    <property type="entry name" value="Tctex-1-like"/>
</dbReference>
<accession>A0A7S0M8A7</accession>
<sequence>MDMDRDKDKEKKQEEKSYAIRPHFRKKFRPLQVTEIIQKALNEKLSKQKYHVDKATKWTKELTETIKANLKDLDWDRYKYVVQVVIGEQRGEGIKMGTRCFWDSETDDFAKATFTNDSLFAVGVAFGVYLY</sequence>
<dbReference type="GO" id="GO:0045505">
    <property type="term" value="F:dynein intermediate chain binding"/>
    <property type="evidence" value="ECO:0007669"/>
    <property type="project" value="TreeGrafter"/>
</dbReference>
<dbReference type="InterPro" id="IPR038586">
    <property type="entry name" value="Tctex-1-like_sf"/>
</dbReference>
<evidence type="ECO:0000256" key="1">
    <source>
        <dbReference type="ARBA" id="ARBA00005361"/>
    </source>
</evidence>
<organism evidence="3">
    <name type="scientific">Cryptomonas curvata</name>
    <dbReference type="NCBI Taxonomy" id="233186"/>
    <lineage>
        <taxon>Eukaryota</taxon>
        <taxon>Cryptophyceae</taxon>
        <taxon>Cryptomonadales</taxon>
        <taxon>Cryptomonadaceae</taxon>
        <taxon>Cryptomonas</taxon>
    </lineage>
</organism>
<evidence type="ECO:0000313" key="3">
    <source>
        <dbReference type="EMBL" id="CAD8632541.1"/>
    </source>
</evidence>
<evidence type="ECO:0008006" key="4">
    <source>
        <dbReference type="Google" id="ProtNLM"/>
    </source>
</evidence>
<dbReference type="Gene3D" id="3.30.1140.40">
    <property type="entry name" value="Tctex-1"/>
    <property type="match status" value="1"/>
</dbReference>
<dbReference type="EMBL" id="HBEZ01018574">
    <property type="protein sequence ID" value="CAD8632541.1"/>
    <property type="molecule type" value="Transcribed_RNA"/>
</dbReference>
<name>A0A7S0M8A7_9CRYP</name>
<dbReference type="AlphaFoldDB" id="A0A7S0M8A7"/>
<comment type="similarity">
    <text evidence="1">Belongs to the dynein light chain Tctex-type family.</text>
</comment>
<gene>
    <name evidence="3" type="ORF">CCUR1050_LOCUS10222</name>
</gene>
<dbReference type="GO" id="GO:0005737">
    <property type="term" value="C:cytoplasm"/>
    <property type="evidence" value="ECO:0007669"/>
    <property type="project" value="TreeGrafter"/>
</dbReference>
<dbReference type="CDD" id="cd21459">
    <property type="entry name" value="DLC-like_TCTEX1D2"/>
    <property type="match status" value="1"/>
</dbReference>
<dbReference type="FunFam" id="3.30.1140.40:FF:000003">
    <property type="entry name" value="tctex1 domain-containing protein 2"/>
    <property type="match status" value="1"/>
</dbReference>
<protein>
    <recommendedName>
        <fullName evidence="4">Tctex1 domain-containing protein 2</fullName>
    </recommendedName>
</protein>
<dbReference type="GO" id="GO:0007018">
    <property type="term" value="P:microtubule-based movement"/>
    <property type="evidence" value="ECO:0007669"/>
    <property type="project" value="TreeGrafter"/>
</dbReference>
<dbReference type="GO" id="GO:0005868">
    <property type="term" value="C:cytoplasmic dynein complex"/>
    <property type="evidence" value="ECO:0007669"/>
    <property type="project" value="TreeGrafter"/>
</dbReference>